<dbReference type="SMART" id="SM00698">
    <property type="entry name" value="MORN"/>
    <property type="match status" value="5"/>
</dbReference>
<dbReference type="GO" id="GO:0005829">
    <property type="term" value="C:cytosol"/>
    <property type="evidence" value="ECO:0007669"/>
    <property type="project" value="TreeGrafter"/>
</dbReference>
<accession>A0A8S1VKW6</accession>
<dbReference type="PANTHER" id="PTHR43215">
    <property type="entry name" value="RADIAL SPOKE HEAD 1 HOMOLOG"/>
    <property type="match status" value="1"/>
</dbReference>
<evidence type="ECO:0000313" key="3">
    <source>
        <dbReference type="Proteomes" id="UP000689195"/>
    </source>
</evidence>
<dbReference type="AlphaFoldDB" id="A0A8S1VKW6"/>
<dbReference type="Proteomes" id="UP000689195">
    <property type="component" value="Unassembled WGS sequence"/>
</dbReference>
<evidence type="ECO:0008006" key="4">
    <source>
        <dbReference type="Google" id="ProtNLM"/>
    </source>
</evidence>
<organism evidence="2 3">
    <name type="scientific">Paramecium pentaurelia</name>
    <dbReference type="NCBI Taxonomy" id="43138"/>
    <lineage>
        <taxon>Eukaryota</taxon>
        <taxon>Sar</taxon>
        <taxon>Alveolata</taxon>
        <taxon>Ciliophora</taxon>
        <taxon>Intramacronucleata</taxon>
        <taxon>Oligohymenophorea</taxon>
        <taxon>Peniculida</taxon>
        <taxon>Parameciidae</taxon>
        <taxon>Paramecium</taxon>
    </lineage>
</organism>
<keyword evidence="1" id="KW-0677">Repeat</keyword>
<gene>
    <name evidence="2" type="ORF">PPENT_87.1.T0670118</name>
</gene>
<dbReference type="InterPro" id="IPR003409">
    <property type="entry name" value="MORN"/>
</dbReference>
<evidence type="ECO:0000256" key="1">
    <source>
        <dbReference type="ARBA" id="ARBA00022737"/>
    </source>
</evidence>
<dbReference type="PANTHER" id="PTHR43215:SF14">
    <property type="entry name" value="RADIAL SPOKE HEAD 1 HOMOLOG"/>
    <property type="match status" value="1"/>
</dbReference>
<name>A0A8S1VKW6_9CILI</name>
<reference evidence="2" key="1">
    <citation type="submission" date="2021-01" db="EMBL/GenBank/DDBJ databases">
        <authorList>
            <consortium name="Genoscope - CEA"/>
            <person name="William W."/>
        </authorList>
    </citation>
    <scope>NUCLEOTIDE SEQUENCE</scope>
</reference>
<comment type="caution">
    <text evidence="2">The sequence shown here is derived from an EMBL/GenBank/DDBJ whole genome shotgun (WGS) entry which is preliminary data.</text>
</comment>
<keyword evidence="3" id="KW-1185">Reference proteome</keyword>
<protein>
    <recommendedName>
        <fullName evidence="4">MORN repeat protein</fullName>
    </recommendedName>
</protein>
<dbReference type="EMBL" id="CAJJDO010000067">
    <property type="protein sequence ID" value="CAD8177291.1"/>
    <property type="molecule type" value="Genomic_DNA"/>
</dbReference>
<sequence>MDNYSGVNEQQKLSQKIVELSLNSSTISKIFQLADVDIQNRHRRSPQKDERINELLRKIPSEIRQIYDCLGPIYEINPKYQIIYQNDGSIYFGQGVEGRKIGTGIQIWPEQGNILDGNWENDELEGQCRMVYSNKDIFECLFKQGRANGFGVFQSQKKTVKGIWIDNNLSGEGQEFRKDGQRYYGQFQDGQKNGQGIIYFKDGCKYEGELRKNREDGMGTMIWSDCSYYDGEFRLGVIKGRGVYSSGNGYSLMGYFQEEVQKDRKQKIQRIIYKHENGSKLIIEKIRQL</sequence>
<dbReference type="Pfam" id="PF02493">
    <property type="entry name" value="MORN"/>
    <property type="match status" value="5"/>
</dbReference>
<dbReference type="OrthoDB" id="302246at2759"/>
<evidence type="ECO:0000313" key="2">
    <source>
        <dbReference type="EMBL" id="CAD8177291.1"/>
    </source>
</evidence>
<proteinExistence type="predicted"/>